<dbReference type="AlphaFoldDB" id="A0A2V2MXT0"/>
<dbReference type="InterPro" id="IPR036925">
    <property type="entry name" value="TIF_IF2_dom3_sf"/>
</dbReference>
<dbReference type="GO" id="GO:0003743">
    <property type="term" value="F:translation initiation factor activity"/>
    <property type="evidence" value="ECO:0007669"/>
    <property type="project" value="UniProtKB-UniRule"/>
</dbReference>
<evidence type="ECO:0000256" key="7">
    <source>
        <dbReference type="ARBA" id="ARBA00024852"/>
    </source>
</evidence>
<organism evidence="11 12">
    <name type="scientific">Methanospirillum lacunae</name>
    <dbReference type="NCBI Taxonomy" id="668570"/>
    <lineage>
        <taxon>Archaea</taxon>
        <taxon>Methanobacteriati</taxon>
        <taxon>Methanobacteriota</taxon>
        <taxon>Stenosarchaea group</taxon>
        <taxon>Methanomicrobia</taxon>
        <taxon>Methanomicrobiales</taxon>
        <taxon>Methanospirillaceae</taxon>
        <taxon>Methanospirillum</taxon>
    </lineage>
</organism>
<dbReference type="InterPro" id="IPR000795">
    <property type="entry name" value="T_Tr_GTP-bd_dom"/>
</dbReference>
<dbReference type="InterPro" id="IPR015760">
    <property type="entry name" value="TIF_IF2"/>
</dbReference>
<evidence type="ECO:0000256" key="9">
    <source>
        <dbReference type="RuleBase" id="RU000644"/>
    </source>
</evidence>
<feature type="binding site" evidence="8">
    <location>
        <begin position="142"/>
        <end position="145"/>
    </location>
    <ligand>
        <name>GTP</name>
        <dbReference type="ChEBI" id="CHEBI:37565"/>
    </ligand>
</feature>
<dbReference type="FunFam" id="3.40.50.300:FF:000112">
    <property type="entry name" value="Eukaryotic translation initiation factor 5B"/>
    <property type="match status" value="1"/>
</dbReference>
<feature type="binding site" evidence="8">
    <location>
        <begin position="27"/>
        <end position="34"/>
    </location>
    <ligand>
        <name>GTP</name>
        <dbReference type="ChEBI" id="CHEBI:37565"/>
    </ligand>
</feature>
<dbReference type="GO" id="GO:0005737">
    <property type="term" value="C:cytoplasm"/>
    <property type="evidence" value="ECO:0007669"/>
    <property type="project" value="TreeGrafter"/>
</dbReference>
<dbReference type="CDD" id="cd16266">
    <property type="entry name" value="IF2_aeIF5B_IV"/>
    <property type="match status" value="1"/>
</dbReference>
<evidence type="ECO:0000313" key="12">
    <source>
        <dbReference type="Proteomes" id="UP000245657"/>
    </source>
</evidence>
<reference evidence="11 12" key="1">
    <citation type="submission" date="2018-05" db="EMBL/GenBank/DDBJ databases">
        <title>Draft genome of Methanospirillum lacunae Ki8-1.</title>
        <authorList>
            <person name="Dueholm M.S."/>
            <person name="Nielsen P.H."/>
            <person name="Bakmann L.F."/>
            <person name="Otzen D.E."/>
        </authorList>
    </citation>
    <scope>NUCLEOTIDE SEQUENCE [LARGE SCALE GENOMIC DNA]</scope>
    <source>
        <strain evidence="11 12">Ki8-1</strain>
    </source>
</reference>
<dbReference type="Pfam" id="PF14578">
    <property type="entry name" value="GTP_EFTU_D4"/>
    <property type="match status" value="1"/>
</dbReference>
<dbReference type="SUPFAM" id="SSF52156">
    <property type="entry name" value="Initiation factor IF2/eIF5b, domain 3"/>
    <property type="match status" value="1"/>
</dbReference>
<keyword evidence="6 8" id="KW-0342">GTP-binding</keyword>
<dbReference type="Gene3D" id="3.40.50.10050">
    <property type="entry name" value="Translation initiation factor IF- 2, domain 3"/>
    <property type="match status" value="1"/>
</dbReference>
<dbReference type="GO" id="GO:0005525">
    <property type="term" value="F:GTP binding"/>
    <property type="evidence" value="ECO:0007669"/>
    <property type="project" value="UniProtKB-KW"/>
</dbReference>
<dbReference type="CDD" id="cd01887">
    <property type="entry name" value="IF2_eIF5B"/>
    <property type="match status" value="1"/>
</dbReference>
<name>A0A2V2MXT0_9EURY</name>
<gene>
    <name evidence="8" type="primary">infB</name>
    <name evidence="11" type="ORF">DK846_09630</name>
</gene>
<dbReference type="PANTHER" id="PTHR43381">
    <property type="entry name" value="TRANSLATION INITIATION FACTOR IF-2-RELATED"/>
    <property type="match status" value="1"/>
</dbReference>
<dbReference type="InterPro" id="IPR004544">
    <property type="entry name" value="TF_aIF-2_arc"/>
</dbReference>
<evidence type="ECO:0000256" key="8">
    <source>
        <dbReference type="HAMAP-Rule" id="MF_00100"/>
    </source>
</evidence>
<dbReference type="InterPro" id="IPR029459">
    <property type="entry name" value="EFTU-type"/>
</dbReference>
<evidence type="ECO:0000256" key="4">
    <source>
        <dbReference type="ARBA" id="ARBA00022741"/>
    </source>
</evidence>
<evidence type="ECO:0000256" key="2">
    <source>
        <dbReference type="ARBA" id="ARBA00020166"/>
    </source>
</evidence>
<accession>A0A2V2MXT0</accession>
<comment type="caution">
    <text evidence="11">The sequence shown here is derived from an EMBL/GenBank/DDBJ whole genome shotgun (WGS) entry which is preliminary data.</text>
</comment>
<evidence type="ECO:0000256" key="3">
    <source>
        <dbReference type="ARBA" id="ARBA00022540"/>
    </source>
</evidence>
<comment type="similarity">
    <text evidence="1 8 9">Belongs to the TRAFAC class translation factor GTPase superfamily. Classic translation factor GTPase family. IF-2 subfamily.</text>
</comment>
<evidence type="ECO:0000256" key="1">
    <source>
        <dbReference type="ARBA" id="ARBA00007733"/>
    </source>
</evidence>
<dbReference type="RefSeq" id="WP_109968718.1">
    <property type="nucleotide sequence ID" value="NZ_CP176093.1"/>
</dbReference>
<keyword evidence="3 8" id="KW-0396">Initiation factor</keyword>
<dbReference type="PRINTS" id="PR00315">
    <property type="entry name" value="ELONGATNFCT"/>
</dbReference>
<keyword evidence="5 8" id="KW-0648">Protein biosynthesis</keyword>
<dbReference type="InterPro" id="IPR009000">
    <property type="entry name" value="Transl_B-barrel_sf"/>
</dbReference>
<dbReference type="HAMAP" id="MF_00100_A">
    <property type="entry name" value="IF_2_A"/>
    <property type="match status" value="1"/>
</dbReference>
<comment type="function">
    <text evidence="7 8 9">Function in general translation initiation by promoting the binding of the formylmethionine-tRNA to ribosomes. Seems to function along with eIF-2.</text>
</comment>
<dbReference type="Pfam" id="PF00009">
    <property type="entry name" value="GTP_EFTU"/>
    <property type="match status" value="1"/>
</dbReference>
<proteinExistence type="inferred from homology"/>
<dbReference type="GeneID" id="97547891"/>
<dbReference type="Gene3D" id="3.40.50.300">
    <property type="entry name" value="P-loop containing nucleotide triphosphate hydrolases"/>
    <property type="match status" value="1"/>
</dbReference>
<dbReference type="Proteomes" id="UP000245657">
    <property type="component" value="Unassembled WGS sequence"/>
</dbReference>
<evidence type="ECO:0000256" key="6">
    <source>
        <dbReference type="ARBA" id="ARBA00023134"/>
    </source>
</evidence>
<dbReference type="InterPro" id="IPR023115">
    <property type="entry name" value="TIF_IF2_dom3"/>
</dbReference>
<dbReference type="NCBIfam" id="TIGR00231">
    <property type="entry name" value="small_GTP"/>
    <property type="match status" value="1"/>
</dbReference>
<dbReference type="EMBL" id="QGMY01000007">
    <property type="protein sequence ID" value="PWR72229.1"/>
    <property type="molecule type" value="Genomic_DNA"/>
</dbReference>
<dbReference type="OrthoDB" id="30957at2157"/>
<dbReference type="InterPro" id="IPR027417">
    <property type="entry name" value="P-loop_NTPase"/>
</dbReference>
<protein>
    <recommendedName>
        <fullName evidence="2 8">Probable translation initiation factor IF-2</fullName>
    </recommendedName>
</protein>
<dbReference type="NCBIfam" id="TIGR00491">
    <property type="entry name" value="aIF-2"/>
    <property type="match status" value="1"/>
</dbReference>
<dbReference type="GO" id="GO:0003924">
    <property type="term" value="F:GTPase activity"/>
    <property type="evidence" value="ECO:0007669"/>
    <property type="project" value="UniProtKB-UniRule"/>
</dbReference>
<evidence type="ECO:0000256" key="5">
    <source>
        <dbReference type="ARBA" id="ARBA00022917"/>
    </source>
</evidence>
<dbReference type="SUPFAM" id="SSF52540">
    <property type="entry name" value="P-loop containing nucleoside triphosphate hydrolases"/>
    <property type="match status" value="1"/>
</dbReference>
<evidence type="ECO:0000313" key="11">
    <source>
        <dbReference type="EMBL" id="PWR72229.1"/>
    </source>
</evidence>
<keyword evidence="4 8" id="KW-0547">Nucleotide-binding</keyword>
<dbReference type="InterPro" id="IPR005225">
    <property type="entry name" value="Small_GTP-bd"/>
</dbReference>
<dbReference type="PANTHER" id="PTHR43381:SF4">
    <property type="entry name" value="EUKARYOTIC TRANSLATION INITIATION FACTOR 5B"/>
    <property type="match status" value="1"/>
</dbReference>
<dbReference type="CDD" id="cd03703">
    <property type="entry name" value="aeIF5B_II"/>
    <property type="match status" value="1"/>
</dbReference>
<keyword evidence="12" id="KW-1185">Reference proteome</keyword>
<dbReference type="NCBIfam" id="NF003078">
    <property type="entry name" value="PRK04004.1"/>
    <property type="match status" value="1"/>
</dbReference>
<dbReference type="SUPFAM" id="SSF50447">
    <property type="entry name" value="Translation proteins"/>
    <property type="match status" value="1"/>
</dbReference>
<sequence>MAKKSDKKSQSSSDNPKIRTPIVCVLGHVDHGKTSLLDRIRGSSVVSGEAGAITQHIGATVVPIETILAMGGVNKNLKFNIPGLLFIDTPGHHSFTTLRARGGALADLAIVVVDITDGFKPQTIEALQILRGCKTPFVMAATKVDRISGWRSFPSETFLSSFAKQNQRVIDLVEKKTYEIVGSLAEHGFSSERFDRVDDFARTLAIVPVSAHTGEGIADLLMVLIGLAQRYMEESLTLAVDGPGSGTVLEVKEEKGLGATIDVILFDGTISVGDEIAVASSTGVITTKVRSLLQPRPLKEILIEDRFSRAKSVAAAAGVKVSAPGLDQVIAGSPVKVIDGNENEVRESIEREMTEINVTLSPEGLIIKADTIGALEALCKELTTAEIPVMRAEVGPVTRHDVIEAETIKTPYYRSIIAFNTQVLPDAQDLLNEPIYAEMVELFKGNVIYHVLESFLEWRDDMKRHLDQKRFEQIIFPAKMVVLPDCVFRQNNPAVVGVRILSGKLRNGVNLIRKDGKKVGQLKTIQLRKENIQEAKAGDEVAISIDGATVGRQFDVNDELLINIPERHVKVLEAEMMSHLTIDAREVLDEFTRLYRKENPFWGK</sequence>
<dbReference type="Gene3D" id="2.40.30.10">
    <property type="entry name" value="Translation factors"/>
    <property type="match status" value="2"/>
</dbReference>
<feature type="domain" description="Tr-type G" evidence="10">
    <location>
        <begin position="18"/>
        <end position="237"/>
    </location>
</feature>
<feature type="binding site" evidence="8">
    <location>
        <begin position="88"/>
        <end position="92"/>
    </location>
    <ligand>
        <name>GTP</name>
        <dbReference type="ChEBI" id="CHEBI:37565"/>
    </ligand>
</feature>
<dbReference type="Pfam" id="PF11987">
    <property type="entry name" value="IF-2"/>
    <property type="match status" value="1"/>
</dbReference>
<dbReference type="PROSITE" id="PS51722">
    <property type="entry name" value="G_TR_2"/>
    <property type="match status" value="1"/>
</dbReference>
<evidence type="ECO:0000259" key="10">
    <source>
        <dbReference type="PROSITE" id="PS51722"/>
    </source>
</evidence>